<feature type="domain" description="6-phospho-N-acetylmuramidase N-terminal" evidence="2">
    <location>
        <begin position="4"/>
        <end position="238"/>
    </location>
</feature>
<dbReference type="InterPro" id="IPR017853">
    <property type="entry name" value="GH"/>
</dbReference>
<dbReference type="Gene3D" id="2.40.100.10">
    <property type="entry name" value="Cyclophilin-like"/>
    <property type="match status" value="1"/>
</dbReference>
<organism evidence="3 4">
    <name type="scientific">Fictibacillus macauensis ZFHKF-1</name>
    <dbReference type="NCBI Taxonomy" id="1196324"/>
    <lineage>
        <taxon>Bacteria</taxon>
        <taxon>Bacillati</taxon>
        <taxon>Bacillota</taxon>
        <taxon>Bacilli</taxon>
        <taxon>Bacillales</taxon>
        <taxon>Fictibacillaceae</taxon>
        <taxon>Fictibacillus</taxon>
    </lineage>
</organism>
<dbReference type="InterPro" id="IPR013785">
    <property type="entry name" value="Aldolase_TIM"/>
</dbReference>
<dbReference type="AlphaFoldDB" id="I8UHR2"/>
<dbReference type="STRING" id="1196324.A374_05371"/>
<dbReference type="PATRIC" id="fig|1196324.3.peg.1092"/>
<dbReference type="InterPro" id="IPR029000">
    <property type="entry name" value="Cyclophilin-like_dom_sf"/>
</dbReference>
<evidence type="ECO:0000259" key="2">
    <source>
        <dbReference type="Pfam" id="PF19200"/>
    </source>
</evidence>
<comment type="caution">
    <text evidence="3">The sequence shown here is derived from an EMBL/GenBank/DDBJ whole genome shotgun (WGS) entry which is preliminary data.</text>
</comment>
<gene>
    <name evidence="3" type="ORF">A374_05371</name>
</gene>
<reference evidence="3 4" key="1">
    <citation type="journal article" date="2012" name="J. Bacteriol.">
        <title>Genome of Bacillus macauensis ZFHKF-1, a Long-Chain-Forming Bacterium.</title>
        <authorList>
            <person name="Cai L."/>
            <person name="Zhang T."/>
        </authorList>
    </citation>
    <scope>NUCLEOTIDE SEQUENCE [LARGE SCALE GENOMIC DNA]</scope>
    <source>
        <strain evidence="3 4">ZFHKF-1</strain>
    </source>
</reference>
<evidence type="ECO:0000259" key="1">
    <source>
        <dbReference type="Pfam" id="PF05913"/>
    </source>
</evidence>
<protein>
    <submittedName>
        <fullName evidence="3">Outer surface protein</fullName>
    </submittedName>
</protein>
<dbReference type="Gene3D" id="3.20.20.70">
    <property type="entry name" value="Aldolase class I"/>
    <property type="match status" value="1"/>
</dbReference>
<evidence type="ECO:0000313" key="3">
    <source>
        <dbReference type="EMBL" id="EIT86368.1"/>
    </source>
</evidence>
<proteinExistence type="predicted"/>
<dbReference type="PANTHER" id="PTHR38435:SF1">
    <property type="entry name" value="DUF871 DOMAIN-CONTAINING PROTEIN"/>
    <property type="match status" value="1"/>
</dbReference>
<dbReference type="OrthoDB" id="5809921at2"/>
<dbReference type="Pfam" id="PF19200">
    <property type="entry name" value="MupG_N"/>
    <property type="match status" value="1"/>
</dbReference>
<accession>I8UHR2</accession>
<feature type="domain" description="6-phospho-N-acetylmuramidase C-terminal" evidence="1">
    <location>
        <begin position="245"/>
        <end position="359"/>
    </location>
</feature>
<dbReference type="EMBL" id="AKKV01000021">
    <property type="protein sequence ID" value="EIT86368.1"/>
    <property type="molecule type" value="Genomic_DNA"/>
</dbReference>
<dbReference type="InterPro" id="IPR043797">
    <property type="entry name" value="MupG_N"/>
</dbReference>
<keyword evidence="4" id="KW-1185">Reference proteome</keyword>
<dbReference type="PANTHER" id="PTHR38435">
    <property type="match status" value="1"/>
</dbReference>
<dbReference type="InterPro" id="IPR043894">
    <property type="entry name" value="MupG_C"/>
</dbReference>
<sequence length="363" mass="41390">MRKLGISIYPEVSTPKDDLAYITLAHRYGFSKLFTCLLSAEGKKEEIIARFKEVIGYAKQLGMDVVLDISPRVFTKLDISYNDLSFFADLGATGIRLDLGFSGREEALMTHNDHELDIEINMSNNTRYLDNIMSYQPNRERLTGSHNFYPHRYSGLSEAHFYECCQNFRKHNIRTACFISSQAATFGPWEITEGLCTLERHRTLPLLVQAKHLVATGLIDDLLIGNAYASEAELQSLAALDQKSLTLTVQLDQHITALEKKIVLQERHVYRGDVSDYLIRSTQSRVTYKAFDFPAINTKPIQRGDILIDNNGYGQYKGELQIALQDMENSGNTNVVGHIVEEELFLLHHLKPWDTFQFETIKE</sequence>
<dbReference type="SUPFAM" id="SSF51445">
    <property type="entry name" value="(Trans)glycosidases"/>
    <property type="match status" value="1"/>
</dbReference>
<evidence type="ECO:0000313" key="4">
    <source>
        <dbReference type="Proteomes" id="UP000004080"/>
    </source>
</evidence>
<dbReference type="RefSeq" id="WP_007201173.1">
    <property type="nucleotide sequence ID" value="NZ_AKKV01000021.1"/>
</dbReference>
<dbReference type="Proteomes" id="UP000004080">
    <property type="component" value="Unassembled WGS sequence"/>
</dbReference>
<name>I8UHR2_9BACL</name>
<dbReference type="eggNOG" id="COG3589">
    <property type="taxonomic scope" value="Bacteria"/>
</dbReference>
<dbReference type="InterPro" id="IPR008589">
    <property type="entry name" value="MupG"/>
</dbReference>
<dbReference type="Pfam" id="PF05913">
    <property type="entry name" value="MupG_C"/>
    <property type="match status" value="1"/>
</dbReference>
<dbReference type="SUPFAM" id="SSF50891">
    <property type="entry name" value="Cyclophilin-like"/>
    <property type="match status" value="1"/>
</dbReference>